<dbReference type="InterPro" id="IPR000182">
    <property type="entry name" value="GNAT_dom"/>
</dbReference>
<dbReference type="GO" id="GO:0016747">
    <property type="term" value="F:acyltransferase activity, transferring groups other than amino-acyl groups"/>
    <property type="evidence" value="ECO:0007669"/>
    <property type="project" value="InterPro"/>
</dbReference>
<keyword evidence="3" id="KW-0689">Ribosomal protein</keyword>
<reference evidence="3 4" key="1">
    <citation type="submission" date="2020-08" db="EMBL/GenBank/DDBJ databases">
        <title>Sequencing the genomes of 1000 actinobacteria strains.</title>
        <authorList>
            <person name="Klenk H.-P."/>
        </authorList>
    </citation>
    <scope>NUCLEOTIDE SEQUENCE [LARGE SCALE GENOMIC DNA]</scope>
    <source>
        <strain evidence="3 4">DSM 28796</strain>
    </source>
</reference>
<proteinExistence type="predicted"/>
<name>A0A841AD12_9MICO</name>
<protein>
    <submittedName>
        <fullName evidence="3">Ribosomal protein S18 acetylase RimI-like enzyme</fullName>
    </submittedName>
</protein>
<comment type="caution">
    <text evidence="3">The sequence shown here is derived from an EMBL/GenBank/DDBJ whole genome shotgun (WGS) entry which is preliminary data.</text>
</comment>
<dbReference type="Pfam" id="PF24553">
    <property type="entry name" value="Rv0428c_C"/>
    <property type="match status" value="1"/>
</dbReference>
<feature type="compositionally biased region" description="Low complexity" evidence="1">
    <location>
        <begin position="8"/>
        <end position="19"/>
    </location>
</feature>
<dbReference type="InterPro" id="IPR056935">
    <property type="entry name" value="Rv0428c-like_C"/>
</dbReference>
<evidence type="ECO:0000313" key="3">
    <source>
        <dbReference type="EMBL" id="MBB5831130.1"/>
    </source>
</evidence>
<dbReference type="Gene3D" id="3.40.630.30">
    <property type="match status" value="1"/>
</dbReference>
<dbReference type="CDD" id="cd04301">
    <property type="entry name" value="NAT_SF"/>
    <property type="match status" value="1"/>
</dbReference>
<dbReference type="InterPro" id="IPR016181">
    <property type="entry name" value="Acyl_CoA_acyltransferase"/>
</dbReference>
<organism evidence="3 4">
    <name type="scientific">Brachybacterium aquaticum</name>
    <dbReference type="NCBI Taxonomy" id="1432564"/>
    <lineage>
        <taxon>Bacteria</taxon>
        <taxon>Bacillati</taxon>
        <taxon>Actinomycetota</taxon>
        <taxon>Actinomycetes</taxon>
        <taxon>Micrococcales</taxon>
        <taxon>Dermabacteraceae</taxon>
        <taxon>Brachybacterium</taxon>
    </lineage>
</organism>
<accession>A0A841AD12</accession>
<dbReference type="SUPFAM" id="SSF55729">
    <property type="entry name" value="Acyl-CoA N-acyltransferases (Nat)"/>
    <property type="match status" value="1"/>
</dbReference>
<dbReference type="Proteomes" id="UP000588158">
    <property type="component" value="Unassembled WGS sequence"/>
</dbReference>
<evidence type="ECO:0000259" key="2">
    <source>
        <dbReference type="PROSITE" id="PS51186"/>
    </source>
</evidence>
<keyword evidence="4" id="KW-1185">Reference proteome</keyword>
<evidence type="ECO:0000256" key="1">
    <source>
        <dbReference type="SAM" id="MobiDB-lite"/>
    </source>
</evidence>
<keyword evidence="3" id="KW-0687">Ribonucleoprotein</keyword>
<dbReference type="RefSeq" id="WP_184324649.1">
    <property type="nucleotide sequence ID" value="NZ_JACHLZ010000001.1"/>
</dbReference>
<dbReference type="GO" id="GO:0005840">
    <property type="term" value="C:ribosome"/>
    <property type="evidence" value="ECO:0007669"/>
    <property type="project" value="UniProtKB-KW"/>
</dbReference>
<evidence type="ECO:0000313" key="4">
    <source>
        <dbReference type="Proteomes" id="UP000588158"/>
    </source>
</evidence>
<dbReference type="EMBL" id="JACHLZ010000001">
    <property type="protein sequence ID" value="MBB5831130.1"/>
    <property type="molecule type" value="Genomic_DNA"/>
</dbReference>
<sequence length="286" mass="29672">MARRPRRSTSPSRAASRAAQPLTGTALVETLLGGWRALSRLDVDGFAILRSRGVTRRGNSVVPIEPPTDPAALAAALDRIDALVGAAGEQPTYRLFDVEGLDPGPVAAALEARGAAAGEPTLVLQRPLDGLRTAPDARASIAVGAPPADWLEASWRLAPRPEEGARETLRDLMAGTPALYLSFGEDSPSADGPPGTPDPGARAVGRAALVPHRRRTIAVLDQIAVDPARRREGLGRAVVDSLLALAAVQGADLALLEVDGGNTAARGLYRAAGFAPVGEYRYVAGV</sequence>
<gene>
    <name evidence="3" type="ORF">HNR70_000943</name>
</gene>
<feature type="domain" description="N-acetyltransferase" evidence="2">
    <location>
        <begin position="148"/>
        <end position="286"/>
    </location>
</feature>
<dbReference type="PROSITE" id="PS51186">
    <property type="entry name" value="GNAT"/>
    <property type="match status" value="1"/>
</dbReference>
<feature type="region of interest" description="Disordered" evidence="1">
    <location>
        <begin position="1"/>
        <end position="20"/>
    </location>
</feature>
<dbReference type="AlphaFoldDB" id="A0A841AD12"/>